<organism evidence="2 3">
    <name type="scientific">Rothia endophytica</name>
    <dbReference type="NCBI Taxonomy" id="1324766"/>
    <lineage>
        <taxon>Bacteria</taxon>
        <taxon>Bacillati</taxon>
        <taxon>Actinomycetota</taxon>
        <taxon>Actinomycetes</taxon>
        <taxon>Micrococcales</taxon>
        <taxon>Micrococcaceae</taxon>
        <taxon>Rothia</taxon>
    </lineage>
</organism>
<evidence type="ECO:0000313" key="3">
    <source>
        <dbReference type="Proteomes" id="UP001500187"/>
    </source>
</evidence>
<sequence length="124" mass="14060">MSVNIFFLILTLCLVIMVLAQVRNQKMKEKYAALWLIVSAIIVVLTVFPRLLDWLADLVGIETPVNLLFLLAIIMLIAVTLHLTQALSRLTEDTRILAEAAAIKDLEVRQLQDRVAAMENRFEN</sequence>
<keyword evidence="3" id="KW-1185">Reference proteome</keyword>
<keyword evidence="1" id="KW-0472">Membrane</keyword>
<feature type="transmembrane region" description="Helical" evidence="1">
    <location>
        <begin position="6"/>
        <end position="22"/>
    </location>
</feature>
<evidence type="ECO:0000256" key="1">
    <source>
        <dbReference type="SAM" id="Phobius"/>
    </source>
</evidence>
<dbReference type="RefSeq" id="WP_251380459.1">
    <property type="nucleotide sequence ID" value="NZ_BAABKP010000005.1"/>
</dbReference>
<feature type="transmembrane region" description="Helical" evidence="1">
    <location>
        <begin position="34"/>
        <end position="52"/>
    </location>
</feature>
<dbReference type="EMBL" id="BAABKP010000005">
    <property type="protein sequence ID" value="GAA4799545.1"/>
    <property type="molecule type" value="Genomic_DNA"/>
</dbReference>
<feature type="transmembrane region" description="Helical" evidence="1">
    <location>
        <begin position="64"/>
        <end position="83"/>
    </location>
</feature>
<accession>A0ABP9BUW8</accession>
<keyword evidence="1" id="KW-1133">Transmembrane helix</keyword>
<protein>
    <recommendedName>
        <fullName evidence="4">DUF2304 domain-containing protein</fullName>
    </recommendedName>
</protein>
<proteinExistence type="predicted"/>
<comment type="caution">
    <text evidence="2">The sequence shown here is derived from an EMBL/GenBank/DDBJ whole genome shotgun (WGS) entry which is preliminary data.</text>
</comment>
<reference evidence="3" key="1">
    <citation type="journal article" date="2019" name="Int. J. Syst. Evol. Microbiol.">
        <title>The Global Catalogue of Microorganisms (GCM) 10K type strain sequencing project: providing services to taxonomists for standard genome sequencing and annotation.</title>
        <authorList>
            <consortium name="The Broad Institute Genomics Platform"/>
            <consortium name="The Broad Institute Genome Sequencing Center for Infectious Disease"/>
            <person name="Wu L."/>
            <person name="Ma J."/>
        </authorList>
    </citation>
    <scope>NUCLEOTIDE SEQUENCE [LARGE SCALE GENOMIC DNA]</scope>
    <source>
        <strain evidence="3">JCM 18541</strain>
    </source>
</reference>
<dbReference type="Pfam" id="PF10066">
    <property type="entry name" value="DUF2304"/>
    <property type="match status" value="1"/>
</dbReference>
<evidence type="ECO:0008006" key="4">
    <source>
        <dbReference type="Google" id="ProtNLM"/>
    </source>
</evidence>
<dbReference type="Proteomes" id="UP001500187">
    <property type="component" value="Unassembled WGS sequence"/>
</dbReference>
<gene>
    <name evidence="2" type="ORF">GCM10023352_19300</name>
</gene>
<evidence type="ECO:0000313" key="2">
    <source>
        <dbReference type="EMBL" id="GAA4799545.1"/>
    </source>
</evidence>
<name>A0ABP9BUW8_9MICC</name>
<dbReference type="InterPro" id="IPR019277">
    <property type="entry name" value="DUF2304"/>
</dbReference>
<keyword evidence="1" id="KW-0812">Transmembrane</keyword>